<protein>
    <submittedName>
        <fullName evidence="1">Phage tail protein</fullName>
    </submittedName>
</protein>
<organism evidence="1 2">
    <name type="scientific">Pacificitalea manganoxidans</name>
    <dbReference type="NCBI Taxonomy" id="1411902"/>
    <lineage>
        <taxon>Bacteria</taxon>
        <taxon>Pseudomonadati</taxon>
        <taxon>Pseudomonadota</taxon>
        <taxon>Alphaproteobacteria</taxon>
        <taxon>Rhodobacterales</taxon>
        <taxon>Paracoccaceae</taxon>
        <taxon>Pacificitalea</taxon>
    </lineage>
</organism>
<dbReference type="AlphaFoldDB" id="A0A291LZ36"/>
<accession>A0A291LZ36</accession>
<dbReference type="EMBL" id="CP021404">
    <property type="protein sequence ID" value="ATI41962.1"/>
    <property type="molecule type" value="Genomic_DNA"/>
</dbReference>
<proteinExistence type="predicted"/>
<sequence>MEACVLFYRSKNGDTVDRIVWAHYGRQPAALIDAVLKANPGLAGQGALLPAGLRIALPEFAEDPDTASVRLWD</sequence>
<keyword evidence="2" id="KW-1185">Reference proteome</keyword>
<dbReference type="OrthoDB" id="8759063at2"/>
<name>A0A291LZ36_9RHOB</name>
<dbReference type="InterPro" id="IPR008861">
    <property type="entry name" value="GpX-like"/>
</dbReference>
<dbReference type="Proteomes" id="UP000219050">
    <property type="component" value="Chromosome"/>
</dbReference>
<evidence type="ECO:0000313" key="2">
    <source>
        <dbReference type="Proteomes" id="UP000219050"/>
    </source>
</evidence>
<evidence type="ECO:0000313" key="1">
    <source>
        <dbReference type="EMBL" id="ATI41962.1"/>
    </source>
</evidence>
<dbReference type="Pfam" id="PF05489">
    <property type="entry name" value="Phage_tail_X"/>
    <property type="match status" value="1"/>
</dbReference>
<dbReference type="KEGG" id="cmag:CBW24_08060"/>
<reference evidence="1 2" key="1">
    <citation type="submission" date="2017-05" db="EMBL/GenBank/DDBJ databases">
        <title>Comparative genomic and metabolic analysis of manganese-oxidizing mechanisms in Celeribater manganoxidans DY25T: its adaption to the environment of polymetallic nodule.</title>
        <authorList>
            <person name="Wang X."/>
        </authorList>
    </citation>
    <scope>NUCLEOTIDE SEQUENCE [LARGE SCALE GENOMIC DNA]</scope>
    <source>
        <strain evidence="1 2">DY25</strain>
    </source>
</reference>
<gene>
    <name evidence="1" type="ORF">CBW24_08060</name>
</gene>